<gene>
    <name evidence="3" type="ORF">MSLAZ_0912</name>
</gene>
<dbReference type="GeneID" id="24805628"/>
<dbReference type="Pfam" id="PF02655">
    <property type="entry name" value="ATP-grasp_3"/>
    <property type="match status" value="1"/>
</dbReference>
<proteinExistence type="predicted"/>
<dbReference type="PIRSF" id="PIRSF016766">
    <property type="entry name" value="UCP016766_ATPgrasp"/>
    <property type="match status" value="1"/>
</dbReference>
<evidence type="ECO:0000313" key="4">
    <source>
        <dbReference type="Proteomes" id="UP000033072"/>
    </source>
</evidence>
<evidence type="ECO:0000313" key="3">
    <source>
        <dbReference type="EMBL" id="AKB74173.1"/>
    </source>
</evidence>
<dbReference type="SUPFAM" id="SSF56059">
    <property type="entry name" value="Glutathione synthetase ATP-binding domain-like"/>
    <property type="match status" value="1"/>
</dbReference>
<name>A0A0E3S5J2_9EURY</name>
<dbReference type="STRING" id="1434111.MSLAZ_0912"/>
<dbReference type="PROSITE" id="PS50975">
    <property type="entry name" value="ATP_GRASP"/>
    <property type="match status" value="1"/>
</dbReference>
<keyword evidence="1" id="KW-0547">Nucleotide-binding</keyword>
<dbReference type="Gene3D" id="3.40.50.11770">
    <property type="match status" value="1"/>
</dbReference>
<feature type="domain" description="ATP-grasp" evidence="2">
    <location>
        <begin position="231"/>
        <end position="293"/>
    </location>
</feature>
<dbReference type="InterPro" id="IPR024710">
    <property type="entry name" value="MfnD"/>
</dbReference>
<dbReference type="Gene3D" id="2.30.36.100">
    <property type="match status" value="1"/>
</dbReference>
<dbReference type="GO" id="GO:0046872">
    <property type="term" value="F:metal ion binding"/>
    <property type="evidence" value="ECO:0007669"/>
    <property type="project" value="InterPro"/>
</dbReference>
<reference evidence="3 4" key="1">
    <citation type="submission" date="2014-07" db="EMBL/GenBank/DDBJ databases">
        <title>Methanogenic archaea and the global carbon cycle.</title>
        <authorList>
            <person name="Henriksen J.R."/>
            <person name="Luke J."/>
            <person name="Reinhart S."/>
            <person name="Benedict M.N."/>
            <person name="Youngblut N.D."/>
            <person name="Metcalf M.E."/>
            <person name="Whitaker R.J."/>
            <person name="Metcalf W.W."/>
        </authorList>
    </citation>
    <scope>NUCLEOTIDE SEQUENCE [LARGE SCALE GENOMIC DNA]</scope>
    <source>
        <strain evidence="3 4">Z-7289</strain>
    </source>
</reference>
<evidence type="ECO:0000259" key="2">
    <source>
        <dbReference type="PROSITE" id="PS50975"/>
    </source>
</evidence>
<dbReference type="GO" id="GO:0005524">
    <property type="term" value="F:ATP binding"/>
    <property type="evidence" value="ECO:0007669"/>
    <property type="project" value="UniProtKB-UniRule"/>
</dbReference>
<sequence length="325" mass="35568">MKILVAEFAVGTDIEKSLIPEGAAMLKTLAESFVRVGHEVHYPSAGTEIGAGMSLKSTAESFRQVVEKEAKKCDAGLVIAPDGMLPELNRILEENTVNLGCSPESAACCADKILCTKILEKAGINAPELAEKAEKGKKYVIKPRFGCGAEATYLVTEFEKTEEFIASEYIEGEHLSVSLIAGKKPLPLTVNRQFIEFEEKKDRAGENPEKNGVSGIKYNGSLTPYQTPRAEELYETAISAVKCLDCFGYVGVDIVLSELPYVVDVNPRPTASLFGISRVMKEEIGDLLLKNRFGELPDSVKIEGEYNFSKDMLGELFGRKSTTRH</sequence>
<accession>A0A0E3S5J2</accession>
<dbReference type="EMBL" id="CP009515">
    <property type="protein sequence ID" value="AKB74173.1"/>
    <property type="molecule type" value="Genomic_DNA"/>
</dbReference>
<dbReference type="InterPro" id="IPR011761">
    <property type="entry name" value="ATP-grasp"/>
</dbReference>
<dbReference type="PATRIC" id="fig|1434111.4.peg.1164"/>
<keyword evidence="1" id="KW-0067">ATP-binding</keyword>
<protein>
    <submittedName>
        <fullName evidence="3">COG1821 family protein</fullName>
    </submittedName>
</protein>
<dbReference type="OrthoDB" id="133985at2157"/>
<dbReference type="AlphaFoldDB" id="A0A0E3S5J2"/>
<dbReference type="InterPro" id="IPR003806">
    <property type="entry name" value="ATP-grasp_PylC-type"/>
</dbReference>
<dbReference type="RefSeq" id="WP_048124939.1">
    <property type="nucleotide sequence ID" value="NZ_CP009515.1"/>
</dbReference>
<keyword evidence="4" id="KW-1185">Reference proteome</keyword>
<dbReference type="HOGENOM" id="CLU_059501_1_0_2"/>
<dbReference type="KEGG" id="mls:MSLAZ_0912"/>
<dbReference type="Gene3D" id="3.30.470.20">
    <property type="entry name" value="ATP-grasp fold, B domain"/>
    <property type="match status" value="1"/>
</dbReference>
<evidence type="ECO:0000256" key="1">
    <source>
        <dbReference type="PROSITE-ProRule" id="PRU00409"/>
    </source>
</evidence>
<dbReference type="Proteomes" id="UP000033072">
    <property type="component" value="Chromosome"/>
</dbReference>
<organism evidence="3 4">
    <name type="scientific">Methanosarcina lacustris Z-7289</name>
    <dbReference type="NCBI Taxonomy" id="1434111"/>
    <lineage>
        <taxon>Archaea</taxon>
        <taxon>Methanobacteriati</taxon>
        <taxon>Methanobacteriota</taxon>
        <taxon>Stenosarchaea group</taxon>
        <taxon>Methanomicrobia</taxon>
        <taxon>Methanosarcinales</taxon>
        <taxon>Methanosarcinaceae</taxon>
        <taxon>Methanosarcina</taxon>
    </lineage>
</organism>